<accession>A0A699HA89</accession>
<gene>
    <name evidence="4" type="ORF">Tci_361564</name>
</gene>
<feature type="compositionally biased region" description="Polar residues" evidence="2">
    <location>
        <begin position="736"/>
        <end position="746"/>
    </location>
</feature>
<evidence type="ECO:0000256" key="1">
    <source>
        <dbReference type="SAM" id="Coils"/>
    </source>
</evidence>
<dbReference type="EMBL" id="BKCJ010137384">
    <property type="protein sequence ID" value="GEX89589.1"/>
    <property type="molecule type" value="Genomic_DNA"/>
</dbReference>
<evidence type="ECO:0000259" key="3">
    <source>
        <dbReference type="Pfam" id="PF26130"/>
    </source>
</evidence>
<organism evidence="4">
    <name type="scientific">Tanacetum cinerariifolium</name>
    <name type="common">Dalmatian daisy</name>
    <name type="synonym">Chrysanthemum cinerariifolium</name>
    <dbReference type="NCBI Taxonomy" id="118510"/>
    <lineage>
        <taxon>Eukaryota</taxon>
        <taxon>Viridiplantae</taxon>
        <taxon>Streptophyta</taxon>
        <taxon>Embryophyta</taxon>
        <taxon>Tracheophyta</taxon>
        <taxon>Spermatophyta</taxon>
        <taxon>Magnoliopsida</taxon>
        <taxon>eudicotyledons</taxon>
        <taxon>Gunneridae</taxon>
        <taxon>Pentapetalae</taxon>
        <taxon>asterids</taxon>
        <taxon>campanulids</taxon>
        <taxon>Asterales</taxon>
        <taxon>Asteraceae</taxon>
        <taxon>Asteroideae</taxon>
        <taxon>Anthemideae</taxon>
        <taxon>Anthemidinae</taxon>
        <taxon>Tanacetum</taxon>
    </lineage>
</organism>
<keyword evidence="1" id="KW-0175">Coiled coil</keyword>
<feature type="region of interest" description="Disordered" evidence="2">
    <location>
        <begin position="732"/>
        <end position="767"/>
    </location>
</feature>
<protein>
    <recommendedName>
        <fullName evidence="3">PB1-like domain-containing protein</fullName>
    </recommendedName>
</protein>
<feature type="coiled-coil region" evidence="1">
    <location>
        <begin position="565"/>
        <end position="618"/>
    </location>
</feature>
<proteinExistence type="predicted"/>
<feature type="non-terminal residue" evidence="4">
    <location>
        <position position="767"/>
    </location>
</feature>
<dbReference type="InterPro" id="IPR058594">
    <property type="entry name" value="PB1-like_dom_pln"/>
</dbReference>
<name>A0A699HA89_TANCI</name>
<feature type="domain" description="PB1-like" evidence="3">
    <location>
        <begin position="42"/>
        <end position="94"/>
    </location>
</feature>
<evidence type="ECO:0000313" key="4">
    <source>
        <dbReference type="EMBL" id="GEX89589.1"/>
    </source>
</evidence>
<dbReference type="Pfam" id="PF26130">
    <property type="entry name" value="PB1-like"/>
    <property type="match status" value="1"/>
</dbReference>
<feature type="region of interest" description="Disordered" evidence="2">
    <location>
        <begin position="450"/>
        <end position="472"/>
    </location>
</feature>
<evidence type="ECO:0000256" key="2">
    <source>
        <dbReference type="SAM" id="MobiDB-lite"/>
    </source>
</evidence>
<dbReference type="AlphaFoldDB" id="A0A699HA89"/>
<feature type="compositionally biased region" description="Basic and acidic residues" evidence="2">
    <location>
        <begin position="747"/>
        <end position="756"/>
    </location>
</feature>
<feature type="region of interest" description="Disordered" evidence="2">
    <location>
        <begin position="197"/>
        <end position="218"/>
    </location>
</feature>
<reference evidence="4" key="1">
    <citation type="journal article" date="2019" name="Sci. Rep.">
        <title>Draft genome of Tanacetum cinerariifolium, the natural source of mosquito coil.</title>
        <authorList>
            <person name="Yamashiro T."/>
            <person name="Shiraishi A."/>
            <person name="Satake H."/>
            <person name="Nakayama K."/>
        </authorList>
    </citation>
    <scope>NUCLEOTIDE SEQUENCE</scope>
</reference>
<comment type="caution">
    <text evidence="4">The sequence shown here is derived from an EMBL/GenBank/DDBJ whole genome shotgun (WGS) entry which is preliminary data.</text>
</comment>
<sequence length="767" mass="87815">MVLTGWKLRERKWANTTERLTEDLELECTQYVFDLNTSWRKFSKVSSRRYIDGHVDIFDMVDIDLFSVIVLNRMVLQLGYTGEFEPMYYNYLRLLSTLDEGLYALACSEIYSYGLSRDESFRVDKLDLNVNLTGDLNVSQTETQAEVSVFEEADVGRIECNLLSSGISLPQQGELFFIEIEEHIIEHVIVEEVIDGSSEEDVEQGNGQEAVKAHSDEQVDYDVEGIDSAYETQYHVESSEDVRTDDDDDDDFLVDEENEIVEPDVDVHLFGTRKDVPCDNIGVTNLVPNDVLEIEGSTLFWRFVRIIQCASGLSFLTAVCLIRQREKIMESTFQSIDEGPFKMRRCRNEIASGTDALYLGLERDRVVADLSQPEKDRLRADIRATNILLQVDQCDAFDFDVDEAPTAQTMFMANLSFVAPVYDEAGPSYDSNTLPEVQNHDNYLDDMKESHEEHEMQNDVQPNDVIDSDTEYTSSKDTLEIAETTKRQMIEKMKNLEYVKKKAKALKEKAKSAKPITAMTVGNTIRELKEKNSRLTKKINEAHPILDFKALDSQNKDLTVKVNAIQDLNERFRAKNEKVKQYYKELYDSIKLTRVKTIEKTTYLLDEIENLKAQLKEKMKCVIVPAEKPKVLAPGMYAIDVKPIPPRNRNNREVHLDYLKHLKESVATLRKTVEEARVEKPLDISLASACRYTKHSQELLEYAIGTRPKDLNARDKKLASITFTKKKKVTFKEPCETSTQNTPTHPEQQKIKKTNEHVIPSTGIKGA</sequence>